<evidence type="ECO:0000313" key="2">
    <source>
        <dbReference type="EMBL" id="KAF9450524.1"/>
    </source>
</evidence>
<feature type="compositionally biased region" description="Polar residues" evidence="1">
    <location>
        <begin position="76"/>
        <end position="85"/>
    </location>
</feature>
<comment type="caution">
    <text evidence="2">The sequence shown here is derived from an EMBL/GenBank/DDBJ whole genome shotgun (WGS) entry which is preliminary data.</text>
</comment>
<name>A0A9P5XHL2_9AGAR</name>
<feature type="compositionally biased region" description="Polar residues" evidence="1">
    <location>
        <begin position="249"/>
        <end position="259"/>
    </location>
</feature>
<feature type="compositionally biased region" description="Low complexity" evidence="1">
    <location>
        <begin position="324"/>
        <end position="336"/>
    </location>
</feature>
<reference evidence="2" key="1">
    <citation type="submission" date="2020-11" db="EMBL/GenBank/DDBJ databases">
        <authorList>
            <consortium name="DOE Joint Genome Institute"/>
            <person name="Ahrendt S."/>
            <person name="Riley R."/>
            <person name="Andreopoulos W."/>
            <person name="Labutti K."/>
            <person name="Pangilinan J."/>
            <person name="Ruiz-Duenas F.J."/>
            <person name="Barrasa J.M."/>
            <person name="Sanchez-Garcia M."/>
            <person name="Camarero S."/>
            <person name="Miyauchi S."/>
            <person name="Serrano A."/>
            <person name="Linde D."/>
            <person name="Babiker R."/>
            <person name="Drula E."/>
            <person name="Ayuso-Fernandez I."/>
            <person name="Pacheco R."/>
            <person name="Padilla G."/>
            <person name="Ferreira P."/>
            <person name="Barriuso J."/>
            <person name="Kellner H."/>
            <person name="Castanera R."/>
            <person name="Alfaro M."/>
            <person name="Ramirez L."/>
            <person name="Pisabarro A.G."/>
            <person name="Kuo A."/>
            <person name="Tritt A."/>
            <person name="Lipzen A."/>
            <person name="He G."/>
            <person name="Yan M."/>
            <person name="Ng V."/>
            <person name="Cullen D."/>
            <person name="Martin F."/>
            <person name="Rosso M.-N."/>
            <person name="Henrissat B."/>
            <person name="Hibbett D."/>
            <person name="Martinez A.T."/>
            <person name="Grigoriev I.V."/>
        </authorList>
    </citation>
    <scope>NUCLEOTIDE SEQUENCE</scope>
    <source>
        <strain evidence="2">MF-IS2</strain>
    </source>
</reference>
<dbReference type="OrthoDB" id="2590746at2759"/>
<evidence type="ECO:0000256" key="1">
    <source>
        <dbReference type="SAM" id="MobiDB-lite"/>
    </source>
</evidence>
<feature type="compositionally biased region" description="Polar residues" evidence="1">
    <location>
        <begin position="353"/>
        <end position="385"/>
    </location>
</feature>
<feature type="compositionally biased region" description="Low complexity" evidence="1">
    <location>
        <begin position="490"/>
        <end position="520"/>
    </location>
</feature>
<feature type="compositionally biased region" description="Basic and acidic residues" evidence="1">
    <location>
        <begin position="623"/>
        <end position="633"/>
    </location>
</feature>
<feature type="compositionally biased region" description="Acidic residues" evidence="1">
    <location>
        <begin position="724"/>
        <end position="735"/>
    </location>
</feature>
<feature type="compositionally biased region" description="Low complexity" evidence="1">
    <location>
        <begin position="119"/>
        <end position="145"/>
    </location>
</feature>
<feature type="region of interest" description="Disordered" evidence="1">
    <location>
        <begin position="615"/>
        <end position="737"/>
    </location>
</feature>
<feature type="compositionally biased region" description="Low complexity" evidence="1">
    <location>
        <begin position="225"/>
        <end position="241"/>
    </location>
</feature>
<accession>A0A9P5XHL2</accession>
<dbReference type="AlphaFoldDB" id="A0A9P5XHL2"/>
<feature type="compositionally biased region" description="Polar residues" evidence="1">
    <location>
        <begin position="98"/>
        <end position="111"/>
    </location>
</feature>
<feature type="region of interest" description="Disordered" evidence="1">
    <location>
        <begin position="19"/>
        <end position="145"/>
    </location>
</feature>
<proteinExistence type="predicted"/>
<feature type="compositionally biased region" description="Low complexity" evidence="1">
    <location>
        <begin position="453"/>
        <end position="473"/>
    </location>
</feature>
<protein>
    <submittedName>
        <fullName evidence="2">Uncharacterized protein</fullName>
    </submittedName>
</protein>
<feature type="region of interest" description="Disordered" evidence="1">
    <location>
        <begin position="417"/>
        <end position="520"/>
    </location>
</feature>
<feature type="region of interest" description="Disordered" evidence="1">
    <location>
        <begin position="220"/>
        <end position="395"/>
    </location>
</feature>
<keyword evidence="3" id="KW-1185">Reference proteome</keyword>
<sequence>MLSSIASFLPSALHIGLNDIQKPPQFSQDDPVSEDEHDELLGSRRKLPPGQPEVPPKPREKSANESFVIVRPPPSKSNHPLNLQVQLVPPNTKPPNGVVSQSNTSVQSASTETDHTLARSSSVRSESSYTNYGSSTSSFTSVASSSTSARRTIVPLYNLQAHNVMTNVIVDAGTDAKIAKFQRRGIILIDLAILEPVEVWGDSPSAGRHSLSLNVEDQRANNHRSSTFSARSTAATSSGAHTPERHLTAASSAISLNSAQQSQSHPPHLNPSPPQPQYEPPPPLRKPSAPPTYDSDTTPTLSTPRPQPTSTSGKRNIFGKLFQSSSSRKLVGSSSPLPSPSPSPAPELSSFPNNQPVSQDFAQTTPKPSLQLQQSGVATPTPNDSTKAEKAHTRNISLTSFTSPIKTTFRSNKIKLSSAIGGSSSSSSLNTNNPLDSQDVGLGITTGGRGKQAVPSPSVSASSLAATSESMESGTHCPPATGNPLLQVYTHLHPSSHSHQPSTGSTSLPTPQTQLQQLQSRPPVLGIQPTYVSALGGSLLGPSDMKKMRALMYVWLVRRWFKRAPYQEENGTSFPSMTGGGGGFLGLGARGRDSGTAAEPGAGVEIRFEWKRGKVKASGRGRSGKEKGDGDAKMRKRRSNGTIAAEWDEREREEGGRTERGSPVSRKSGDRPLSSISTKSNQSLGSGEAGSEEGREKARRGKALKRPMSAGVASYDGASGDTKDDGEESDPEDSETPWVCTLKVRRTVPLTGGGHANHSSKGGGEREVVKLKVGTLSPMPHHPKVVAMLKVPFPLPDIEVERLSVRRRIPAFAPGQGGVNEFGGVRQSFSTPRGPARGAESQRRSQDDEYKGLTLAAEEIKDIVCSTALWLVVREGTGGVGRISRKGDGWKLRS</sequence>
<feature type="compositionally biased region" description="Low complexity" evidence="1">
    <location>
        <begin position="417"/>
        <end position="429"/>
    </location>
</feature>
<dbReference type="EMBL" id="MU151103">
    <property type="protein sequence ID" value="KAF9450524.1"/>
    <property type="molecule type" value="Genomic_DNA"/>
</dbReference>
<evidence type="ECO:0000313" key="3">
    <source>
        <dbReference type="Proteomes" id="UP000807342"/>
    </source>
</evidence>
<feature type="compositionally biased region" description="Polar residues" evidence="1">
    <location>
        <begin position="294"/>
        <end position="314"/>
    </location>
</feature>
<feature type="region of interest" description="Disordered" evidence="1">
    <location>
        <begin position="820"/>
        <end position="848"/>
    </location>
</feature>
<organism evidence="2 3">
    <name type="scientific">Macrolepiota fuliginosa MF-IS2</name>
    <dbReference type="NCBI Taxonomy" id="1400762"/>
    <lineage>
        <taxon>Eukaryota</taxon>
        <taxon>Fungi</taxon>
        <taxon>Dikarya</taxon>
        <taxon>Basidiomycota</taxon>
        <taxon>Agaricomycotina</taxon>
        <taxon>Agaricomycetes</taxon>
        <taxon>Agaricomycetidae</taxon>
        <taxon>Agaricales</taxon>
        <taxon>Agaricineae</taxon>
        <taxon>Agaricaceae</taxon>
        <taxon>Macrolepiota</taxon>
    </lineage>
</organism>
<dbReference type="Proteomes" id="UP000807342">
    <property type="component" value="Unassembled WGS sequence"/>
</dbReference>
<feature type="compositionally biased region" description="Basic and acidic residues" evidence="1">
    <location>
        <begin position="647"/>
        <end position="660"/>
    </location>
</feature>
<feature type="compositionally biased region" description="Polar residues" evidence="1">
    <location>
        <begin position="674"/>
        <end position="684"/>
    </location>
</feature>
<gene>
    <name evidence="2" type="ORF">P691DRAFT_758115</name>
</gene>
<feature type="compositionally biased region" description="Pro residues" evidence="1">
    <location>
        <begin position="268"/>
        <end position="290"/>
    </location>
</feature>